<organism evidence="1">
    <name type="scientific">Streptomyces sp. R11</name>
    <dbReference type="NCBI Taxonomy" id="3238625"/>
    <lineage>
        <taxon>Bacteria</taxon>
        <taxon>Bacillati</taxon>
        <taxon>Actinomycetota</taxon>
        <taxon>Actinomycetes</taxon>
        <taxon>Kitasatosporales</taxon>
        <taxon>Streptomycetaceae</taxon>
        <taxon>Streptomyces</taxon>
    </lineage>
</organism>
<accession>A0AB39NEW7</accession>
<name>A0AB39NEW7_9ACTN</name>
<evidence type="ECO:0000313" key="1">
    <source>
        <dbReference type="EMBL" id="XDQ16602.1"/>
    </source>
</evidence>
<protein>
    <submittedName>
        <fullName evidence="1">Uncharacterized protein</fullName>
    </submittedName>
</protein>
<reference evidence="1" key="1">
    <citation type="submission" date="2024-07" db="EMBL/GenBank/DDBJ databases">
        <authorList>
            <person name="Yu S.T."/>
        </authorList>
    </citation>
    <scope>NUCLEOTIDE SEQUENCE</scope>
    <source>
        <strain evidence="1">R11</strain>
    </source>
</reference>
<gene>
    <name evidence="1" type="ORF">AB5J55_35240</name>
</gene>
<sequence>MTTTMSPADIAAHVVAQGPVRTKQPSKLARTVLERFDAGAPRGSWPAEEFAADRRREGVPARVVMDLATDSFLVIVEAAS</sequence>
<dbReference type="EMBL" id="CP163432">
    <property type="protein sequence ID" value="XDQ16602.1"/>
    <property type="molecule type" value="Genomic_DNA"/>
</dbReference>
<proteinExistence type="predicted"/>
<dbReference type="RefSeq" id="WP_369276497.1">
    <property type="nucleotide sequence ID" value="NZ_CP163432.1"/>
</dbReference>
<dbReference type="AlphaFoldDB" id="A0AB39NEW7"/>